<keyword evidence="2 4" id="KW-0396">Initiation factor</keyword>
<dbReference type="GO" id="GO:0016282">
    <property type="term" value="C:eukaryotic 43S preinitiation complex"/>
    <property type="evidence" value="ECO:0007669"/>
    <property type="project" value="UniProtKB-UniRule"/>
</dbReference>
<dbReference type="GO" id="GO:0003743">
    <property type="term" value="F:translation initiation factor activity"/>
    <property type="evidence" value="ECO:0007669"/>
    <property type="project" value="UniProtKB-UniRule"/>
</dbReference>
<dbReference type="SFLD" id="SFLDS00019">
    <property type="entry name" value="Glutathione_Transferase_(cytos"/>
    <property type="match status" value="1"/>
</dbReference>
<organism evidence="9 10">
    <name type="scientific">Lasallia pustulata</name>
    <dbReference type="NCBI Taxonomy" id="136370"/>
    <lineage>
        <taxon>Eukaryota</taxon>
        <taxon>Fungi</taxon>
        <taxon>Dikarya</taxon>
        <taxon>Ascomycota</taxon>
        <taxon>Pezizomycotina</taxon>
        <taxon>Lecanoromycetes</taxon>
        <taxon>OSLEUM clade</taxon>
        <taxon>Umbilicariomycetidae</taxon>
        <taxon>Umbilicariales</taxon>
        <taxon>Umbilicariaceae</taxon>
        <taxon>Lasallia</taxon>
    </lineage>
</organism>
<dbReference type="InterPro" id="IPR050983">
    <property type="entry name" value="GST_Omega/HSP26"/>
</dbReference>
<dbReference type="GO" id="GO:0001732">
    <property type="term" value="P:formation of cytoplasmic translation initiation complex"/>
    <property type="evidence" value="ECO:0007669"/>
    <property type="project" value="UniProtKB-UniRule"/>
</dbReference>
<dbReference type="InterPro" id="IPR036282">
    <property type="entry name" value="Glutathione-S-Trfase_C_sf"/>
</dbReference>
<dbReference type="Gene3D" id="1.20.1050.10">
    <property type="match status" value="1"/>
</dbReference>
<dbReference type="InterPro" id="IPR004045">
    <property type="entry name" value="Glutathione_S-Trfase_N"/>
</dbReference>
<feature type="region of interest" description="Disordered" evidence="5">
    <location>
        <begin position="553"/>
        <end position="575"/>
    </location>
</feature>
<name>A0A1W5D999_9LECA</name>
<dbReference type="Gene3D" id="3.40.30.10">
    <property type="entry name" value="Glutaredoxin"/>
    <property type="match status" value="1"/>
</dbReference>
<dbReference type="CDD" id="cd08065">
    <property type="entry name" value="MPN_eIF3h"/>
    <property type="match status" value="1"/>
</dbReference>
<dbReference type="InterPro" id="IPR040079">
    <property type="entry name" value="Glutathione_S-Trfase"/>
</dbReference>
<dbReference type="CDD" id="cd00299">
    <property type="entry name" value="GST_C_family"/>
    <property type="match status" value="1"/>
</dbReference>
<keyword evidence="1 4" id="KW-0963">Cytoplasm</keyword>
<sequence>MADSLIKEVPLKAVQMEALVVMKVIKHCSSAFPTTATGFLVGMDTINGTLQATNSFPFPTVEIPNTDGHHDNNAALSLAAVAPRAKTNAAYQSEMIRQLREVNVDANNVGWYTSANMGNFVNLNMIENQYYYQKELNERTVAIVHDVSRSSQGSLSLRAFRLSPSFMAAFKEGKFTTESLQKSNLRYQDILVELPLVIHNSHLLTSFLHQLPSAPPTEDLNFPSNLAALTKDPNTPQQPLYPNFDSLDLSIDPFLEKTCDLLLESIETHHTELNNYQYYQRQLGREQAKITAWQQKRKAENAARTASKQDLLPEDEWTKLFKLPQEPNRLEVLLNSRQVEQYARQVDGFTASVTGKMFAVKGNLIPAPHLESELQGLDHADAQAYSPQFHTQFDETPARQVLHSTNAFDQRPAQPQPRFTEIRANALHTPRSQQNNALQHQAGQFGILTPHPALPSQPHLPNGLQNDQDLFPSPDQNDGREGGHFSNMKFVPNPPNLEGWRTRLFNVDDIITLTEDEFQTYFPHVDNIYSHRSTQRYKRKPFVSHYWDCRLKGRPPGTAKSEDPNKKKRKRQARERDLCDVKIKITEYFTGAMINQEFAASAVDVPGQNNFYAPGQPGGDLMLAHQQAQHYGNLPPDHPSAVGQKYYTIQRVNGNGGNGKGDGIAGPHKHSLEESDRVKKNSIQRHFLKEEKEKRKSQKTYHKKATGQAFATVKKHSKEHDLKLFGSCFCPFVQRVWISLEVKGIHYQYVEVDPYKKPESLLEINPRGLVPALRHGNWGIGESTVLMEYLEDLNMGTPLLPPNDPKGRAHCRLWSDHINRHVVPAFYHYLQAQKESEQVNNAKELKDQISTIVDAANATGPFFLGPNISFVDIQFAPWMIRMKRVLQPYRGWPEPEEGSRWAKWVEAIETNEHVKATTSTDDLYLDSYERYAENRPDTSQLAKAVNAGKGLP</sequence>
<reference evidence="10" key="1">
    <citation type="submission" date="2017-03" db="EMBL/GenBank/DDBJ databases">
        <authorList>
            <person name="Sharma R."/>
            <person name="Thines M."/>
        </authorList>
    </citation>
    <scope>NUCLEOTIDE SEQUENCE [LARGE SCALE GENOMIC DNA]</scope>
</reference>
<feature type="region of interest" description="Disordered" evidence="5">
    <location>
        <begin position="447"/>
        <end position="493"/>
    </location>
</feature>
<accession>A0A1W5D999</accession>
<evidence type="ECO:0000313" key="10">
    <source>
        <dbReference type="Proteomes" id="UP000192927"/>
    </source>
</evidence>
<dbReference type="Pfam" id="PF01398">
    <property type="entry name" value="JAB"/>
    <property type="match status" value="1"/>
</dbReference>
<proteinExistence type="inferred from homology"/>
<dbReference type="InterPro" id="IPR010987">
    <property type="entry name" value="Glutathione-S-Trfase_C-like"/>
</dbReference>
<feature type="domain" description="MPN" evidence="6">
    <location>
        <begin position="14"/>
        <end position="166"/>
    </location>
</feature>
<dbReference type="Pfam" id="PF19445">
    <property type="entry name" value="eIF3h_C"/>
    <property type="match status" value="2"/>
</dbReference>
<dbReference type="PROSITE" id="PS51354">
    <property type="entry name" value="GLUTAREDOXIN_2"/>
    <property type="match status" value="1"/>
</dbReference>
<dbReference type="PANTHER" id="PTHR43968:SF6">
    <property type="entry name" value="GLUTATHIONE S-TRANSFERASE OMEGA"/>
    <property type="match status" value="1"/>
</dbReference>
<dbReference type="InterPro" id="IPR027524">
    <property type="entry name" value="eIF3h"/>
</dbReference>
<evidence type="ECO:0000256" key="5">
    <source>
        <dbReference type="SAM" id="MobiDB-lite"/>
    </source>
</evidence>
<evidence type="ECO:0000256" key="4">
    <source>
        <dbReference type="HAMAP-Rule" id="MF_03007"/>
    </source>
</evidence>
<evidence type="ECO:0000259" key="7">
    <source>
        <dbReference type="PROSITE" id="PS50404"/>
    </source>
</evidence>
<comment type="subcellular location">
    <subcellularLocation>
        <location evidence="4">Cytoplasm</location>
    </subcellularLocation>
</comment>
<dbReference type="PROSITE" id="PS50405">
    <property type="entry name" value="GST_CTER"/>
    <property type="match status" value="1"/>
</dbReference>
<evidence type="ECO:0000259" key="6">
    <source>
        <dbReference type="PROSITE" id="PS50249"/>
    </source>
</evidence>
<dbReference type="PROSITE" id="PS50249">
    <property type="entry name" value="MPN"/>
    <property type="match status" value="1"/>
</dbReference>
<feature type="compositionally biased region" description="Gly residues" evidence="5">
    <location>
        <begin position="655"/>
        <end position="664"/>
    </location>
</feature>
<dbReference type="InterPro" id="IPR037518">
    <property type="entry name" value="MPN"/>
</dbReference>
<dbReference type="SUPFAM" id="SSF47616">
    <property type="entry name" value="GST C-terminal domain-like"/>
    <property type="match status" value="1"/>
</dbReference>
<dbReference type="Pfam" id="PF22041">
    <property type="entry name" value="GST_C_7"/>
    <property type="match status" value="1"/>
</dbReference>
<dbReference type="InterPro" id="IPR054416">
    <property type="entry name" value="GST_UstS-like_C"/>
</dbReference>
<dbReference type="PANTHER" id="PTHR43968">
    <property type="match status" value="1"/>
</dbReference>
<feature type="domain" description="GST C-terminal" evidence="8">
    <location>
        <begin position="804"/>
        <end position="940"/>
    </location>
</feature>
<dbReference type="Pfam" id="PF13417">
    <property type="entry name" value="GST_N_3"/>
    <property type="match status" value="1"/>
</dbReference>
<dbReference type="Proteomes" id="UP000192927">
    <property type="component" value="Unassembled WGS sequence"/>
</dbReference>
<dbReference type="InterPro" id="IPR036249">
    <property type="entry name" value="Thioredoxin-like_sf"/>
</dbReference>
<evidence type="ECO:0000259" key="8">
    <source>
        <dbReference type="PROSITE" id="PS50405"/>
    </source>
</evidence>
<evidence type="ECO:0000256" key="2">
    <source>
        <dbReference type="ARBA" id="ARBA00022540"/>
    </source>
</evidence>
<evidence type="ECO:0000313" key="9">
    <source>
        <dbReference type="EMBL" id="SLM39703.1"/>
    </source>
</evidence>
<feature type="domain" description="GST N-terminal" evidence="7">
    <location>
        <begin position="720"/>
        <end position="798"/>
    </location>
</feature>
<evidence type="ECO:0000256" key="1">
    <source>
        <dbReference type="ARBA" id="ARBA00022490"/>
    </source>
</evidence>
<evidence type="ECO:0000256" key="3">
    <source>
        <dbReference type="ARBA" id="ARBA00022917"/>
    </source>
</evidence>
<comment type="similarity">
    <text evidence="4">Belongs to the eIF-3 subunit H family.</text>
</comment>
<feature type="compositionally biased region" description="Basic and acidic residues" evidence="5">
    <location>
        <begin position="670"/>
        <end position="679"/>
    </location>
</feature>
<comment type="subunit">
    <text evidence="4">Component of the eukaryotic translation initiation factor 3 (eIF-3) complex.</text>
</comment>
<keyword evidence="3 4" id="KW-0648">Protein biosynthesis</keyword>
<keyword evidence="10" id="KW-1185">Reference proteome</keyword>
<dbReference type="SUPFAM" id="SSF52833">
    <property type="entry name" value="Thioredoxin-like"/>
    <property type="match status" value="1"/>
</dbReference>
<dbReference type="InterPro" id="IPR000555">
    <property type="entry name" value="JAMM/MPN+_dom"/>
</dbReference>
<dbReference type="GO" id="GO:0033290">
    <property type="term" value="C:eukaryotic 48S preinitiation complex"/>
    <property type="evidence" value="ECO:0007669"/>
    <property type="project" value="UniProtKB-UniRule"/>
</dbReference>
<feature type="region of interest" description="Disordered" evidence="5">
    <location>
        <begin position="655"/>
        <end position="679"/>
    </location>
</feature>
<dbReference type="InterPro" id="IPR045810">
    <property type="entry name" value="eIF3h_C"/>
</dbReference>
<dbReference type="HAMAP" id="MF_03007">
    <property type="entry name" value="eIF3h"/>
    <property type="match status" value="1"/>
</dbReference>
<dbReference type="GO" id="GO:0005852">
    <property type="term" value="C:eukaryotic translation initiation factor 3 complex"/>
    <property type="evidence" value="ECO:0007669"/>
    <property type="project" value="UniProtKB-UniRule"/>
</dbReference>
<dbReference type="FunFam" id="3.40.140.10:FF:000052">
    <property type="entry name" value="Eukaryotic translation initiation factor 3 subunit H"/>
    <property type="match status" value="1"/>
</dbReference>
<dbReference type="Gene3D" id="3.40.140.10">
    <property type="entry name" value="Cytidine Deaminase, domain 2"/>
    <property type="match status" value="1"/>
</dbReference>
<comment type="function">
    <text evidence="4">Component of the eukaryotic translation initiation factor 3 (eIF-3) complex, which is involved in protein synthesis of a specialized repertoire of mRNAs and, together with other initiation factors, stimulates binding of mRNA and methionyl-tRNAi to the 40S ribosome. The eIF-3 complex specifically targets and initiates translation of a subset of mRNAs involved in cell proliferation.</text>
</comment>
<protein>
    <recommendedName>
        <fullName evidence="4">Eukaryotic translation initiation factor 3 subunit H</fullName>
        <shortName evidence="4">eIF3h</shortName>
    </recommendedName>
</protein>
<dbReference type="GO" id="GO:0008237">
    <property type="term" value="F:metallopeptidase activity"/>
    <property type="evidence" value="ECO:0007669"/>
    <property type="project" value="InterPro"/>
</dbReference>
<dbReference type="PROSITE" id="PS50404">
    <property type="entry name" value="GST_NTER"/>
    <property type="match status" value="1"/>
</dbReference>
<dbReference type="SFLD" id="SFLDG00358">
    <property type="entry name" value="Main_(cytGST)"/>
    <property type="match status" value="1"/>
</dbReference>
<dbReference type="AlphaFoldDB" id="A0A1W5D999"/>
<dbReference type="EMBL" id="FWEW01003541">
    <property type="protein sequence ID" value="SLM39703.1"/>
    <property type="molecule type" value="Genomic_DNA"/>
</dbReference>